<dbReference type="EMBL" id="JBHRZH010000001">
    <property type="protein sequence ID" value="MFC3759464.1"/>
    <property type="molecule type" value="Genomic_DNA"/>
</dbReference>
<dbReference type="SUPFAM" id="SSF53335">
    <property type="entry name" value="S-adenosyl-L-methionine-dependent methyltransferases"/>
    <property type="match status" value="1"/>
</dbReference>
<evidence type="ECO:0000313" key="6">
    <source>
        <dbReference type="Proteomes" id="UP001595699"/>
    </source>
</evidence>
<proteinExistence type="inferred from homology"/>
<dbReference type="RefSeq" id="WP_239554216.1">
    <property type="nucleotide sequence ID" value="NZ_JAFBCM010000001.1"/>
</dbReference>
<evidence type="ECO:0000313" key="5">
    <source>
        <dbReference type="EMBL" id="MFC3759464.1"/>
    </source>
</evidence>
<keyword evidence="2 5" id="KW-0489">Methyltransferase</keyword>
<evidence type="ECO:0000259" key="4">
    <source>
        <dbReference type="Pfam" id="PF08241"/>
    </source>
</evidence>
<dbReference type="GO" id="GO:0032259">
    <property type="term" value="P:methylation"/>
    <property type="evidence" value="ECO:0007669"/>
    <property type="project" value="UniProtKB-KW"/>
</dbReference>
<comment type="similarity">
    <text evidence="1">Belongs to the methyltransferase superfamily.</text>
</comment>
<dbReference type="PANTHER" id="PTHR44942:SF4">
    <property type="entry name" value="METHYLTRANSFERASE TYPE 11 DOMAIN-CONTAINING PROTEIN"/>
    <property type="match status" value="1"/>
</dbReference>
<dbReference type="Gene3D" id="3.40.50.150">
    <property type="entry name" value="Vaccinia Virus protein VP39"/>
    <property type="match status" value="1"/>
</dbReference>
<comment type="caution">
    <text evidence="5">The sequence shown here is derived from an EMBL/GenBank/DDBJ whole genome shotgun (WGS) entry which is preliminary data.</text>
</comment>
<name>A0ABV7Y4T9_9ACTN</name>
<dbReference type="PANTHER" id="PTHR44942">
    <property type="entry name" value="METHYLTRANSF_11 DOMAIN-CONTAINING PROTEIN"/>
    <property type="match status" value="1"/>
</dbReference>
<dbReference type="Proteomes" id="UP001595699">
    <property type="component" value="Unassembled WGS sequence"/>
</dbReference>
<evidence type="ECO:0000256" key="1">
    <source>
        <dbReference type="ARBA" id="ARBA00008361"/>
    </source>
</evidence>
<dbReference type="CDD" id="cd02440">
    <property type="entry name" value="AdoMet_MTases"/>
    <property type="match status" value="1"/>
</dbReference>
<dbReference type="InterPro" id="IPR051052">
    <property type="entry name" value="Diverse_substrate_MTase"/>
</dbReference>
<organism evidence="5 6">
    <name type="scientific">Tenggerimyces flavus</name>
    <dbReference type="NCBI Taxonomy" id="1708749"/>
    <lineage>
        <taxon>Bacteria</taxon>
        <taxon>Bacillati</taxon>
        <taxon>Actinomycetota</taxon>
        <taxon>Actinomycetes</taxon>
        <taxon>Propionibacteriales</taxon>
        <taxon>Nocardioidaceae</taxon>
        <taxon>Tenggerimyces</taxon>
    </lineage>
</organism>
<reference evidence="6" key="1">
    <citation type="journal article" date="2019" name="Int. J. Syst. Evol. Microbiol.">
        <title>The Global Catalogue of Microorganisms (GCM) 10K type strain sequencing project: providing services to taxonomists for standard genome sequencing and annotation.</title>
        <authorList>
            <consortium name="The Broad Institute Genomics Platform"/>
            <consortium name="The Broad Institute Genome Sequencing Center for Infectious Disease"/>
            <person name="Wu L."/>
            <person name="Ma J."/>
        </authorList>
    </citation>
    <scope>NUCLEOTIDE SEQUENCE [LARGE SCALE GENOMIC DNA]</scope>
    <source>
        <strain evidence="6">CGMCC 4.7241</strain>
    </source>
</reference>
<dbReference type="GO" id="GO:0008168">
    <property type="term" value="F:methyltransferase activity"/>
    <property type="evidence" value="ECO:0007669"/>
    <property type="project" value="UniProtKB-KW"/>
</dbReference>
<gene>
    <name evidence="5" type="ORF">ACFOUW_01310</name>
</gene>
<keyword evidence="3" id="KW-0808">Transferase</keyword>
<dbReference type="InterPro" id="IPR029063">
    <property type="entry name" value="SAM-dependent_MTases_sf"/>
</dbReference>
<evidence type="ECO:0000256" key="3">
    <source>
        <dbReference type="ARBA" id="ARBA00022679"/>
    </source>
</evidence>
<keyword evidence="6" id="KW-1185">Reference proteome</keyword>
<dbReference type="Pfam" id="PF08241">
    <property type="entry name" value="Methyltransf_11"/>
    <property type="match status" value="1"/>
</dbReference>
<feature type="domain" description="Methyltransferase type 11" evidence="4">
    <location>
        <begin position="46"/>
        <end position="140"/>
    </location>
</feature>
<dbReference type="InterPro" id="IPR013216">
    <property type="entry name" value="Methyltransf_11"/>
</dbReference>
<accession>A0ABV7Y4T9</accession>
<sequence length="264" mass="28970">MAPDRSLRDTFDTTAARYHAARPDYPEALFDDLVAETGLQPAARLLEVGCGTGKATVPLARRGFHITAVELGPALAAEAARNVAPYGDVEVETANFETWLPSAKAGFDLVYSATAWHWIDPAIKYDKAAALLAPGGHIAIWGAGHGFPPDYDPFFAEIQDVYEELGEGHPGGWRPVPPDELHDGSAELEASGRFETVAVRRYVWALRYDADSYLALLDTFSGHIAMAPDKRDRLYGEIRRRLATRDDGSLTRHWAAVLTIGRRL</sequence>
<evidence type="ECO:0000256" key="2">
    <source>
        <dbReference type="ARBA" id="ARBA00022603"/>
    </source>
</evidence>
<protein>
    <submittedName>
        <fullName evidence="5">Class I SAM-dependent methyltransferase</fullName>
    </submittedName>
</protein>